<sequence length="74" mass="7764">MGIARILGFMLVVAGTVFLVTAYRATGSLSERAMETFTGRYSERTQRDLVLGAAGVVGGVLLIAFGGGGGKRRR</sequence>
<evidence type="ECO:0008006" key="4">
    <source>
        <dbReference type="Google" id="ProtNLM"/>
    </source>
</evidence>
<dbReference type="AlphaFoldDB" id="A0A084SKY0"/>
<dbReference type="Proteomes" id="UP000028547">
    <property type="component" value="Unassembled WGS sequence"/>
</dbReference>
<reference evidence="2 3" key="1">
    <citation type="submission" date="2014-07" db="EMBL/GenBank/DDBJ databases">
        <title>Draft Genome Sequence of Gephyronic Acid Producer, Cystobacter violaceus Strain Cb vi76.</title>
        <authorList>
            <person name="Stevens D.C."/>
            <person name="Young J."/>
            <person name="Carmichael R."/>
            <person name="Tan J."/>
            <person name="Taylor R.E."/>
        </authorList>
    </citation>
    <scope>NUCLEOTIDE SEQUENCE [LARGE SCALE GENOMIC DNA]</scope>
    <source>
        <strain evidence="2 3">Cb vi76</strain>
    </source>
</reference>
<feature type="transmembrane region" description="Helical" evidence="1">
    <location>
        <begin position="48"/>
        <end position="68"/>
    </location>
</feature>
<dbReference type="EMBL" id="JPMI01000261">
    <property type="protein sequence ID" value="KFA89115.1"/>
    <property type="molecule type" value="Genomic_DNA"/>
</dbReference>
<dbReference type="Pfam" id="PF11381">
    <property type="entry name" value="DUF3185"/>
    <property type="match status" value="1"/>
</dbReference>
<dbReference type="InterPro" id="IPR021521">
    <property type="entry name" value="DUF3185"/>
</dbReference>
<evidence type="ECO:0000313" key="2">
    <source>
        <dbReference type="EMBL" id="KFA89115.1"/>
    </source>
</evidence>
<keyword evidence="1" id="KW-0812">Transmembrane</keyword>
<name>A0A084SKY0_9BACT</name>
<keyword evidence="1" id="KW-0472">Membrane</keyword>
<keyword evidence="1" id="KW-1133">Transmembrane helix</keyword>
<protein>
    <recommendedName>
        <fullName evidence="4">DUF3185 family protein</fullName>
    </recommendedName>
</protein>
<evidence type="ECO:0000256" key="1">
    <source>
        <dbReference type="SAM" id="Phobius"/>
    </source>
</evidence>
<comment type="caution">
    <text evidence="2">The sequence shown here is derived from an EMBL/GenBank/DDBJ whole genome shotgun (WGS) entry which is preliminary data.</text>
</comment>
<accession>A0A084SKY0</accession>
<dbReference type="RefSeq" id="WP_052519091.1">
    <property type="nucleotide sequence ID" value="NZ_JPMI01000261.1"/>
</dbReference>
<organism evidence="2 3">
    <name type="scientific">Archangium violaceum Cb vi76</name>
    <dbReference type="NCBI Taxonomy" id="1406225"/>
    <lineage>
        <taxon>Bacteria</taxon>
        <taxon>Pseudomonadati</taxon>
        <taxon>Myxococcota</taxon>
        <taxon>Myxococcia</taxon>
        <taxon>Myxococcales</taxon>
        <taxon>Cystobacterineae</taxon>
        <taxon>Archangiaceae</taxon>
        <taxon>Archangium</taxon>
    </lineage>
</organism>
<proteinExistence type="predicted"/>
<evidence type="ECO:0000313" key="3">
    <source>
        <dbReference type="Proteomes" id="UP000028547"/>
    </source>
</evidence>
<gene>
    <name evidence="2" type="ORF">Q664_36915</name>
</gene>